<dbReference type="RefSeq" id="WP_137451665.1">
    <property type="nucleotide sequence ID" value="NZ_SZZH01000007.1"/>
</dbReference>
<evidence type="ECO:0008006" key="3">
    <source>
        <dbReference type="Google" id="ProtNLM"/>
    </source>
</evidence>
<dbReference type="AlphaFoldDB" id="A0A4U6Q955"/>
<evidence type="ECO:0000313" key="1">
    <source>
        <dbReference type="EMBL" id="TKV56396.1"/>
    </source>
</evidence>
<keyword evidence="2" id="KW-1185">Reference proteome</keyword>
<accession>A0A4U6Q955</accession>
<protein>
    <recommendedName>
        <fullName evidence="3">EVE domain-containing protein</fullName>
    </recommendedName>
</protein>
<organism evidence="1 2">
    <name type="scientific">Nakamurella flava</name>
    <dbReference type="NCBI Taxonomy" id="2576308"/>
    <lineage>
        <taxon>Bacteria</taxon>
        <taxon>Bacillati</taxon>
        <taxon>Actinomycetota</taxon>
        <taxon>Actinomycetes</taxon>
        <taxon>Nakamurellales</taxon>
        <taxon>Nakamurellaceae</taxon>
        <taxon>Nakamurella</taxon>
    </lineage>
</organism>
<reference evidence="1 2" key="1">
    <citation type="submission" date="2019-05" db="EMBL/GenBank/DDBJ databases">
        <title>Nakamurella sp. N5BH11, whole genome shotgun sequence.</title>
        <authorList>
            <person name="Tuo L."/>
        </authorList>
    </citation>
    <scope>NUCLEOTIDE SEQUENCE [LARGE SCALE GENOMIC DNA]</scope>
    <source>
        <strain evidence="1 2">N5BH11</strain>
    </source>
</reference>
<dbReference type="OrthoDB" id="3312994at2"/>
<sequence>MSRAREALPGQSGFLLTWNPRYRPSYVWVDDAARASARGQRPGRADWGSGGRKHGYRRGDRVFLLRQGAEPRGIVGCGVIPDDGGTWMGEHWNGSGRLKRYVAVDWEFVVDPDDPLPLDLLVAQASRTTWTPQGSGTRIADADLPVVERLWAEHLAE</sequence>
<comment type="caution">
    <text evidence="1">The sequence shown here is derived from an EMBL/GenBank/DDBJ whole genome shotgun (WGS) entry which is preliminary data.</text>
</comment>
<evidence type="ECO:0000313" key="2">
    <source>
        <dbReference type="Proteomes" id="UP000306985"/>
    </source>
</evidence>
<dbReference type="EMBL" id="SZZH01000007">
    <property type="protein sequence ID" value="TKV56396.1"/>
    <property type="molecule type" value="Genomic_DNA"/>
</dbReference>
<name>A0A4U6Q955_9ACTN</name>
<dbReference type="Proteomes" id="UP000306985">
    <property type="component" value="Unassembled WGS sequence"/>
</dbReference>
<proteinExistence type="predicted"/>
<gene>
    <name evidence="1" type="ORF">FDO65_20790</name>
</gene>